<name>I8U186_9FIRM</name>
<reference evidence="2" key="2">
    <citation type="submission" date="2015-02" db="EMBL/GenBank/DDBJ databases">
        <title>Complete Genome Sequence of Pelosinus fermentans JBW45.</title>
        <authorList>
            <person name="De Leon K.B."/>
            <person name="Utturkar S.M."/>
            <person name="Camilleri L.B."/>
            <person name="Arkin A.P."/>
            <person name="Fields M.W."/>
            <person name="Brown S.D."/>
            <person name="Wall J.D."/>
        </authorList>
    </citation>
    <scope>NUCLEOTIDE SEQUENCE [LARGE SCALE GENOMIC DNA]</scope>
    <source>
        <strain evidence="2">JBW45</strain>
    </source>
</reference>
<dbReference type="EMBL" id="CP010978">
    <property type="protein sequence ID" value="AJQ27492.1"/>
    <property type="molecule type" value="Genomic_DNA"/>
</dbReference>
<dbReference type="KEGG" id="pft:JBW_02142"/>
<dbReference type="Proteomes" id="UP000005361">
    <property type="component" value="Chromosome"/>
</dbReference>
<dbReference type="AlphaFoldDB" id="I8U186"/>
<evidence type="ECO:0000313" key="1">
    <source>
        <dbReference type="EMBL" id="AJQ27492.1"/>
    </source>
</evidence>
<organism evidence="1 2">
    <name type="scientific">Pelosinus fermentans JBW45</name>
    <dbReference type="NCBI Taxonomy" id="1192197"/>
    <lineage>
        <taxon>Bacteria</taxon>
        <taxon>Bacillati</taxon>
        <taxon>Bacillota</taxon>
        <taxon>Negativicutes</taxon>
        <taxon>Selenomonadales</taxon>
        <taxon>Sporomusaceae</taxon>
        <taxon>Pelosinus</taxon>
    </lineage>
</organism>
<protein>
    <submittedName>
        <fullName evidence="1">Uncharacterized protein</fullName>
    </submittedName>
</protein>
<gene>
    <name evidence="1" type="ORF">JBW_02142</name>
</gene>
<evidence type="ECO:0000313" key="2">
    <source>
        <dbReference type="Proteomes" id="UP000005361"/>
    </source>
</evidence>
<proteinExistence type="predicted"/>
<dbReference type="HOGENOM" id="CLU_1979424_0_0_9"/>
<reference evidence="1 2" key="1">
    <citation type="journal article" date="2015" name="Genome Announc.">
        <title>Complete Genome Sequence of Pelosinus fermentans JBW45, a Member of a Remarkably Competitive Group of Negativicutes in the Firmicutes Phylum.</title>
        <authorList>
            <person name="De Leon K.B."/>
            <person name="Utturkar S.M."/>
            <person name="Camilleri L.B."/>
            <person name="Elias D.A."/>
            <person name="Arkin A.P."/>
            <person name="Fields M.W."/>
            <person name="Brown S.D."/>
            <person name="Wall J.D."/>
        </authorList>
    </citation>
    <scope>NUCLEOTIDE SEQUENCE [LARGE SCALE GENOMIC DNA]</scope>
    <source>
        <strain evidence="1 2">JBW45</strain>
    </source>
</reference>
<accession>I8U186</accession>
<sequence>MVLTQRILGHRKAPIDTHVNRGDNIAVPPYIRLVIQPNVVQRLISYNVDTRFYLNKFNSYIQQKNSWVSFAINICTGFHQPPDLWNRMLIAFSQSLFFINFNFIKHYTPAGRSNYYNITLIALLSM</sequence>